<dbReference type="SUPFAM" id="SSF53822">
    <property type="entry name" value="Periplasmic binding protein-like I"/>
    <property type="match status" value="1"/>
</dbReference>
<gene>
    <name evidence="5" type="ORF">SAMN05444851_3046</name>
</gene>
<keyword evidence="3" id="KW-0804">Transcription</keyword>
<dbReference type="Pfam" id="PF13377">
    <property type="entry name" value="Peripla_BP_3"/>
    <property type="match status" value="1"/>
</dbReference>
<keyword evidence="2" id="KW-0238">DNA-binding</keyword>
<dbReference type="CDD" id="cd20009">
    <property type="entry name" value="PBP1_RafR-like"/>
    <property type="match status" value="1"/>
</dbReference>
<dbReference type="SUPFAM" id="SSF47413">
    <property type="entry name" value="lambda repressor-like DNA-binding domains"/>
    <property type="match status" value="1"/>
</dbReference>
<dbReference type="PANTHER" id="PTHR30146:SF109">
    <property type="entry name" value="HTH-TYPE TRANSCRIPTIONAL REGULATOR GALS"/>
    <property type="match status" value="1"/>
</dbReference>
<evidence type="ECO:0000256" key="2">
    <source>
        <dbReference type="ARBA" id="ARBA00023125"/>
    </source>
</evidence>
<dbReference type="RefSeq" id="WP_091431824.1">
    <property type="nucleotide sequence ID" value="NZ_FOJB01000001.1"/>
</dbReference>
<dbReference type="Gene3D" id="3.40.50.2300">
    <property type="match status" value="2"/>
</dbReference>
<dbReference type="OrthoDB" id="60111at2"/>
<dbReference type="InterPro" id="IPR046335">
    <property type="entry name" value="LacI/GalR-like_sensor"/>
</dbReference>
<dbReference type="CDD" id="cd01392">
    <property type="entry name" value="HTH_LacI"/>
    <property type="match status" value="1"/>
</dbReference>
<keyword evidence="1" id="KW-0805">Transcription regulation</keyword>
<dbReference type="Gene3D" id="1.10.260.40">
    <property type="entry name" value="lambda repressor-like DNA-binding domains"/>
    <property type="match status" value="1"/>
</dbReference>
<sequence length="341" mass="36754">MSAQKNRPTQRTIADRLGISVGAVSRALANDVKMSEQTRAQVRKAAEDLGYAPDRAAQRLRTGRTFVINLILPPHNEILGFGNLLVGGISAGLLGTPFDLLVWPDHGADQSLDRIERIVRNNLADGIIFSRTCPDDSRIRFLSEAGFPFVTHGRSELATPHAFVDFDNQAFGKQAAELLIARGAKRLAILLPEDRFMFHHHLLHGFMTAVRVAGVDHEILSGMTLDSDGHDISKQLGKRLQAANAPDGLIFPGDVSALAGLAAIQDAGLIVGRDVHVVVKQTSGVFDFVRPRVDSLHEDLSAAGRSLAQMIIDRINGVPAADLQLVHPAMTAPTQTSVTTG</sequence>
<dbReference type="InterPro" id="IPR000843">
    <property type="entry name" value="HTH_LacI"/>
</dbReference>
<dbReference type="Pfam" id="PF00356">
    <property type="entry name" value="LacI"/>
    <property type="match status" value="1"/>
</dbReference>
<dbReference type="EMBL" id="FOJB01000001">
    <property type="protein sequence ID" value="SEW32064.1"/>
    <property type="molecule type" value="Genomic_DNA"/>
</dbReference>
<evidence type="ECO:0000259" key="4">
    <source>
        <dbReference type="PROSITE" id="PS50932"/>
    </source>
</evidence>
<evidence type="ECO:0000256" key="1">
    <source>
        <dbReference type="ARBA" id="ARBA00023015"/>
    </source>
</evidence>
<feature type="domain" description="HTH lacI-type" evidence="4">
    <location>
        <begin position="8"/>
        <end position="62"/>
    </location>
</feature>
<keyword evidence="6" id="KW-1185">Reference proteome</keyword>
<evidence type="ECO:0000256" key="3">
    <source>
        <dbReference type="ARBA" id="ARBA00023163"/>
    </source>
</evidence>
<accession>A0A1I0QWN9</accession>
<dbReference type="PANTHER" id="PTHR30146">
    <property type="entry name" value="LACI-RELATED TRANSCRIPTIONAL REPRESSOR"/>
    <property type="match status" value="1"/>
</dbReference>
<protein>
    <submittedName>
        <fullName evidence="5">Transcriptional regulator, LacI family</fullName>
    </submittedName>
</protein>
<name>A0A1I0QWN9_9RHOB</name>
<proteinExistence type="predicted"/>
<organism evidence="5 6">
    <name type="scientific">Aliiroseovarius sediminilitoris</name>
    <dbReference type="NCBI Taxonomy" id="1173584"/>
    <lineage>
        <taxon>Bacteria</taxon>
        <taxon>Pseudomonadati</taxon>
        <taxon>Pseudomonadota</taxon>
        <taxon>Alphaproteobacteria</taxon>
        <taxon>Rhodobacterales</taxon>
        <taxon>Paracoccaceae</taxon>
        <taxon>Aliiroseovarius</taxon>
    </lineage>
</organism>
<dbReference type="GO" id="GO:0000976">
    <property type="term" value="F:transcription cis-regulatory region binding"/>
    <property type="evidence" value="ECO:0007669"/>
    <property type="project" value="TreeGrafter"/>
</dbReference>
<reference evidence="5 6" key="1">
    <citation type="submission" date="2016-10" db="EMBL/GenBank/DDBJ databases">
        <authorList>
            <person name="de Groot N.N."/>
        </authorList>
    </citation>
    <scope>NUCLEOTIDE SEQUENCE [LARGE SCALE GENOMIC DNA]</scope>
    <source>
        <strain evidence="5 6">DSM 29439</strain>
    </source>
</reference>
<dbReference type="STRING" id="1173584.SAMN05444851_3046"/>
<dbReference type="SMART" id="SM00354">
    <property type="entry name" value="HTH_LACI"/>
    <property type="match status" value="1"/>
</dbReference>
<dbReference type="PROSITE" id="PS50932">
    <property type="entry name" value="HTH_LACI_2"/>
    <property type="match status" value="1"/>
</dbReference>
<dbReference type="Proteomes" id="UP000199650">
    <property type="component" value="Unassembled WGS sequence"/>
</dbReference>
<evidence type="ECO:0000313" key="6">
    <source>
        <dbReference type="Proteomes" id="UP000199650"/>
    </source>
</evidence>
<dbReference type="AlphaFoldDB" id="A0A1I0QWN9"/>
<dbReference type="InterPro" id="IPR010982">
    <property type="entry name" value="Lambda_DNA-bd_dom_sf"/>
</dbReference>
<dbReference type="InterPro" id="IPR028082">
    <property type="entry name" value="Peripla_BP_I"/>
</dbReference>
<dbReference type="GO" id="GO:0003700">
    <property type="term" value="F:DNA-binding transcription factor activity"/>
    <property type="evidence" value="ECO:0007669"/>
    <property type="project" value="TreeGrafter"/>
</dbReference>
<evidence type="ECO:0000313" key="5">
    <source>
        <dbReference type="EMBL" id="SEW32064.1"/>
    </source>
</evidence>